<dbReference type="KEGG" id="vg:35381819"/>
<accession>A0A2I2L694</accession>
<dbReference type="RefSeq" id="YP_009449356.1">
    <property type="nucleotide sequence ID" value="NC_036594.1"/>
</dbReference>
<dbReference type="Proteomes" id="UP000236316">
    <property type="component" value="Segment"/>
</dbReference>
<gene>
    <name evidence="1" type="ORF">ORPV_1150</name>
</gene>
<proteinExistence type="predicted"/>
<reference evidence="1" key="1">
    <citation type="submission" date="2017-08" db="EMBL/GenBank/DDBJ databases">
        <authorList>
            <consortium name="Urmite Genomes"/>
        </authorList>
    </citation>
    <scope>NUCLEOTIDE SEQUENCE [LARGE SCALE GENOMIC DNA]</scope>
    <source>
        <strain evidence="1">IHUMI-LCC2</strain>
    </source>
</reference>
<protein>
    <submittedName>
        <fullName evidence="1">Uncharacterized protein</fullName>
    </submittedName>
</protein>
<dbReference type="GeneID" id="35381819"/>
<keyword evidence="2" id="KW-1185">Reference proteome</keyword>
<dbReference type="EMBL" id="LT906555">
    <property type="protein sequence ID" value="SNW63054.1"/>
    <property type="molecule type" value="Genomic_DNA"/>
</dbReference>
<name>A0A2I2L694_9VIRU</name>
<sequence>MEVVRVIPDSGNDYFYTTLSNILTNFGYFRKLYELNDKGIIPNTLTIVKSDYTYIKYLLSENVKGLDYMIFTTIYQYYVIMRKYDYVGYRNILDKIIEKVYNAVDTSDYSETSTLKFSNNILAPMPSIPINKDKICKLMLYICKRLKDKQLDCEDEDIINIIISDIGLVTIQVLLGGHFDDNLLYRKMADIIEDITGMEVYLDFGNVINSITVETSSDINFHRFVKTLYKMYNVCINNNLNIHKIEVMRSRLKYMYKS</sequence>
<evidence type="ECO:0000313" key="2">
    <source>
        <dbReference type="Proteomes" id="UP000236316"/>
    </source>
</evidence>
<evidence type="ECO:0000313" key="1">
    <source>
        <dbReference type="EMBL" id="SNW63054.1"/>
    </source>
</evidence>
<organism evidence="1">
    <name type="scientific">Orpheovirus IHUMI-LCC2</name>
    <dbReference type="NCBI Taxonomy" id="2023057"/>
    <lineage>
        <taxon>Viruses</taxon>
        <taxon>Varidnaviria</taxon>
        <taxon>Bamfordvirae</taxon>
        <taxon>Nucleocytoviricota</taxon>
        <taxon>Megaviricetes</taxon>
        <taxon>Pimascovirales</taxon>
        <taxon>Ocovirineae</taxon>
        <taxon>Orpheoviridae</taxon>
        <taxon>Alphaorpheovirus</taxon>
        <taxon>Alphaorpheovirus massiliense</taxon>
    </lineage>
</organism>